<feature type="domain" description="GST C-terminal" evidence="2">
    <location>
        <begin position="100"/>
        <end position="214"/>
    </location>
</feature>
<dbReference type="OrthoDB" id="414243at2759"/>
<dbReference type="AlphaFoldDB" id="A0A8H7UL31"/>
<dbReference type="InterPro" id="IPR004046">
    <property type="entry name" value="GST_C"/>
</dbReference>
<dbReference type="Pfam" id="PF14497">
    <property type="entry name" value="GST_C_3"/>
    <property type="match status" value="1"/>
</dbReference>
<comment type="caution">
    <text evidence="3">The sequence shown here is derived from an EMBL/GenBank/DDBJ whole genome shotgun (WGS) entry which is preliminary data.</text>
</comment>
<dbReference type="EMBL" id="JAEPRC010001108">
    <property type="protein sequence ID" value="KAG2189966.1"/>
    <property type="molecule type" value="Genomic_DNA"/>
</dbReference>
<dbReference type="SUPFAM" id="SSF47616">
    <property type="entry name" value="GST C-terminal domain-like"/>
    <property type="match status" value="1"/>
</dbReference>
<protein>
    <recommendedName>
        <fullName evidence="5">Glutathione S-transferase</fullName>
    </recommendedName>
</protein>
<dbReference type="Pfam" id="PF02798">
    <property type="entry name" value="GST_N"/>
    <property type="match status" value="1"/>
</dbReference>
<dbReference type="SUPFAM" id="SSF52833">
    <property type="entry name" value="Thioredoxin-like"/>
    <property type="match status" value="1"/>
</dbReference>
<evidence type="ECO:0000313" key="3">
    <source>
        <dbReference type="EMBL" id="KAG2189966.1"/>
    </source>
</evidence>
<dbReference type="PROSITE" id="PS50405">
    <property type="entry name" value="GST_CTER"/>
    <property type="match status" value="1"/>
</dbReference>
<organism evidence="3 4">
    <name type="scientific">Mucor plumbeus</name>
    <dbReference type="NCBI Taxonomy" id="97098"/>
    <lineage>
        <taxon>Eukaryota</taxon>
        <taxon>Fungi</taxon>
        <taxon>Fungi incertae sedis</taxon>
        <taxon>Mucoromycota</taxon>
        <taxon>Mucoromycotina</taxon>
        <taxon>Mucoromycetes</taxon>
        <taxon>Mucorales</taxon>
        <taxon>Mucorineae</taxon>
        <taxon>Mucoraceae</taxon>
        <taxon>Mucor</taxon>
    </lineage>
</organism>
<dbReference type="InterPro" id="IPR036249">
    <property type="entry name" value="Thioredoxin-like_sf"/>
</dbReference>
<dbReference type="InterPro" id="IPR036282">
    <property type="entry name" value="Glutathione-S-Trfase_C_sf"/>
</dbReference>
<name>A0A8H7UL31_9FUNG</name>
<dbReference type="Proteomes" id="UP000650833">
    <property type="component" value="Unassembled WGS sequence"/>
</dbReference>
<dbReference type="GO" id="GO:0004364">
    <property type="term" value="F:glutathione transferase activity"/>
    <property type="evidence" value="ECO:0007669"/>
    <property type="project" value="TreeGrafter"/>
</dbReference>
<gene>
    <name evidence="3" type="ORF">INT46_009068</name>
</gene>
<dbReference type="CDD" id="cd03039">
    <property type="entry name" value="GST_N_Sigma_like"/>
    <property type="match status" value="1"/>
</dbReference>
<dbReference type="Gene3D" id="3.40.30.10">
    <property type="entry name" value="Glutaredoxin"/>
    <property type="match status" value="1"/>
</dbReference>
<dbReference type="SFLD" id="SFLDS00019">
    <property type="entry name" value="Glutathione_Transferase_(cytos"/>
    <property type="match status" value="1"/>
</dbReference>
<sequence length="214" mass="24596">MTAATSEFKNIKLHYFSVVKGSTTMGRGEFVRLLLEDAGVDFEYVKYNAAEWKEVKQQLIADKVRGPTMPYLFVDGKYYGKTLPIMRFISHKIGKYEGRNDEENQLLDEYSDAIMDWAFRWATASFNDPTEEQKQNYKDNVAANAYKLFEDILSDTEGPYLLGENISYADFVLYHMMEDDGSAISAVSQPYLSAFVQAIQSRPNMKKYLATDRK</sequence>
<dbReference type="PROSITE" id="PS50404">
    <property type="entry name" value="GST_NTER"/>
    <property type="match status" value="1"/>
</dbReference>
<reference evidence="3" key="1">
    <citation type="submission" date="2020-12" db="EMBL/GenBank/DDBJ databases">
        <title>Metabolic potential, ecology and presence of endohyphal bacteria is reflected in genomic diversity of Mucoromycotina.</title>
        <authorList>
            <person name="Muszewska A."/>
            <person name="Okrasinska A."/>
            <person name="Steczkiewicz K."/>
            <person name="Drgas O."/>
            <person name="Orlowska M."/>
            <person name="Perlinska-Lenart U."/>
            <person name="Aleksandrzak-Piekarczyk T."/>
            <person name="Szatraj K."/>
            <person name="Zielenkiewicz U."/>
            <person name="Pilsyk S."/>
            <person name="Malc E."/>
            <person name="Mieczkowski P."/>
            <person name="Kruszewska J.S."/>
            <person name="Biernat P."/>
            <person name="Pawlowska J."/>
        </authorList>
    </citation>
    <scope>NUCLEOTIDE SEQUENCE</scope>
    <source>
        <strain evidence="3">CBS 226.32</strain>
    </source>
</reference>
<feature type="domain" description="GST N-terminal" evidence="1">
    <location>
        <begin position="15"/>
        <end position="97"/>
    </location>
</feature>
<evidence type="ECO:0000259" key="1">
    <source>
        <dbReference type="PROSITE" id="PS50404"/>
    </source>
</evidence>
<dbReference type="PANTHER" id="PTHR11571">
    <property type="entry name" value="GLUTATHIONE S-TRANSFERASE"/>
    <property type="match status" value="1"/>
</dbReference>
<dbReference type="Gene3D" id="1.20.1050.10">
    <property type="match status" value="1"/>
</dbReference>
<dbReference type="PANTHER" id="PTHR11571:SF150">
    <property type="entry name" value="GLUTATHIONE S-TRANSFERASE"/>
    <property type="match status" value="1"/>
</dbReference>
<evidence type="ECO:0008006" key="5">
    <source>
        <dbReference type="Google" id="ProtNLM"/>
    </source>
</evidence>
<proteinExistence type="predicted"/>
<dbReference type="InterPro" id="IPR010987">
    <property type="entry name" value="Glutathione-S-Trfase_C-like"/>
</dbReference>
<dbReference type="GO" id="GO:0006749">
    <property type="term" value="P:glutathione metabolic process"/>
    <property type="evidence" value="ECO:0007669"/>
    <property type="project" value="TreeGrafter"/>
</dbReference>
<dbReference type="InterPro" id="IPR050213">
    <property type="entry name" value="GST_superfamily"/>
</dbReference>
<evidence type="ECO:0000259" key="2">
    <source>
        <dbReference type="PROSITE" id="PS50405"/>
    </source>
</evidence>
<accession>A0A8H7UL31</accession>
<keyword evidence="4" id="KW-1185">Reference proteome</keyword>
<dbReference type="InterPro" id="IPR040079">
    <property type="entry name" value="Glutathione_S-Trfase"/>
</dbReference>
<dbReference type="InterPro" id="IPR004045">
    <property type="entry name" value="Glutathione_S-Trfase_N"/>
</dbReference>
<evidence type="ECO:0000313" key="4">
    <source>
        <dbReference type="Proteomes" id="UP000650833"/>
    </source>
</evidence>